<feature type="compositionally biased region" description="Low complexity" evidence="1">
    <location>
        <begin position="72"/>
        <end position="93"/>
    </location>
</feature>
<proteinExistence type="predicted"/>
<reference evidence="2" key="1">
    <citation type="submission" date="2022-12" db="EMBL/GenBank/DDBJ databases">
        <authorList>
            <person name="Webb A."/>
        </authorList>
    </citation>
    <scope>NUCLEOTIDE SEQUENCE</scope>
    <source>
        <strain evidence="2">Pd1</strain>
    </source>
</reference>
<protein>
    <submittedName>
        <fullName evidence="2">Uncharacterized protein</fullName>
    </submittedName>
</protein>
<dbReference type="EMBL" id="CANTFM010002239">
    <property type="protein sequence ID" value="CAI5745022.1"/>
    <property type="molecule type" value="Genomic_DNA"/>
</dbReference>
<accession>A0AAV0V7A6</accession>
<evidence type="ECO:0000313" key="2">
    <source>
        <dbReference type="EMBL" id="CAI5745022.1"/>
    </source>
</evidence>
<feature type="compositionally biased region" description="Low complexity" evidence="1">
    <location>
        <begin position="383"/>
        <end position="407"/>
    </location>
</feature>
<comment type="caution">
    <text evidence="2">The sequence shown here is derived from an EMBL/GenBank/DDBJ whole genome shotgun (WGS) entry which is preliminary data.</text>
</comment>
<keyword evidence="3" id="KW-1185">Reference proteome</keyword>
<evidence type="ECO:0000256" key="1">
    <source>
        <dbReference type="SAM" id="MobiDB-lite"/>
    </source>
</evidence>
<dbReference type="AlphaFoldDB" id="A0AAV0V7A6"/>
<evidence type="ECO:0000313" key="3">
    <source>
        <dbReference type="Proteomes" id="UP001162029"/>
    </source>
</evidence>
<feature type="region of interest" description="Disordered" evidence="1">
    <location>
        <begin position="64"/>
        <end position="122"/>
    </location>
</feature>
<sequence length="484" mass="53558">MYGAPPSEDPMQYEPLGEARQPRDSTRYETWTSKQLLLTTAAITVAWFRDNRFCHRSSNNDGWKFDQHNAGSQSPSHYSSSRSRSYANYGSQSPSPPSSGGDSGGSRPQRAGTSKPSTSGYYLDDESKAEAQYKEVPVTSEDVIRLVDVVLSPEFVDRLAAELSRWQFWVDVREMYIALLSRQHPPGSAGASGEAGTGGSATNSRNFKWSSMQLWEIWKELTFAYTKTCFEFTTAGMDKRVEDRDYINFCVGRPDVYYLHQRLHARPDLLHLIKSNEYIDEKCTSDASESIAHEQQQAQQKQQTGPLIGSAGPMMRNHKRYKRSNPTGAPSDAYDSARAIAAFRDGAAGANETRAADGGNNGDNGCGQGSGDSRGHSPEENSTENSETTGEEGSSSNTANSNASNNSSQDVSMRAALAEQKYFGLLLQNFEVIFESLHNKKVLLATLRKDSKAPDHLIADLHDDIHVLSALKKDFRNKLRDTMQ</sequence>
<feature type="region of interest" description="Disordered" evidence="1">
    <location>
        <begin position="351"/>
        <end position="407"/>
    </location>
</feature>
<feature type="compositionally biased region" description="Polar residues" evidence="1">
    <location>
        <begin position="111"/>
        <end position="120"/>
    </location>
</feature>
<feature type="region of interest" description="Disordered" evidence="1">
    <location>
        <begin position="1"/>
        <end position="29"/>
    </location>
</feature>
<dbReference type="Proteomes" id="UP001162029">
    <property type="component" value="Unassembled WGS sequence"/>
</dbReference>
<feature type="region of interest" description="Disordered" evidence="1">
    <location>
        <begin position="285"/>
        <end position="333"/>
    </location>
</feature>
<gene>
    <name evidence="2" type="ORF">PDE001_LOCUS10139</name>
</gene>
<organism evidence="2 3">
    <name type="scientific">Peronospora destructor</name>
    <dbReference type="NCBI Taxonomy" id="86335"/>
    <lineage>
        <taxon>Eukaryota</taxon>
        <taxon>Sar</taxon>
        <taxon>Stramenopiles</taxon>
        <taxon>Oomycota</taxon>
        <taxon>Peronosporomycetes</taxon>
        <taxon>Peronosporales</taxon>
        <taxon>Peronosporaceae</taxon>
        <taxon>Peronospora</taxon>
    </lineage>
</organism>
<name>A0AAV0V7A6_9STRA</name>
<feature type="compositionally biased region" description="Gly residues" evidence="1">
    <location>
        <begin position="359"/>
        <end position="372"/>
    </location>
</feature>